<dbReference type="PROSITE" id="PS50109">
    <property type="entry name" value="HIS_KIN"/>
    <property type="match status" value="1"/>
</dbReference>
<dbReference type="InterPro" id="IPR005467">
    <property type="entry name" value="His_kinase_dom"/>
</dbReference>
<dbReference type="GO" id="GO:0007234">
    <property type="term" value="P:osmosensory signaling via phosphorelay pathway"/>
    <property type="evidence" value="ECO:0007669"/>
    <property type="project" value="TreeGrafter"/>
</dbReference>
<dbReference type="SUPFAM" id="SSF55874">
    <property type="entry name" value="ATPase domain of HSP90 chaperone/DNA topoisomerase II/histidine kinase"/>
    <property type="match status" value="1"/>
</dbReference>
<dbReference type="KEGG" id="cohn:KCTCHS21_38650"/>
<dbReference type="GO" id="GO:0005524">
    <property type="term" value="F:ATP binding"/>
    <property type="evidence" value="ECO:0007669"/>
    <property type="project" value="UniProtKB-KW"/>
</dbReference>
<feature type="transmembrane region" description="Helical" evidence="9">
    <location>
        <begin position="148"/>
        <end position="168"/>
    </location>
</feature>
<protein>
    <recommendedName>
        <fullName evidence="3">histidine kinase</fullName>
        <ecNumber evidence="3">2.7.13.3</ecNumber>
    </recommendedName>
</protein>
<evidence type="ECO:0000259" key="10">
    <source>
        <dbReference type="PROSITE" id="PS50109"/>
    </source>
</evidence>
<keyword evidence="9" id="KW-0812">Transmembrane</keyword>
<dbReference type="PANTHER" id="PTHR42878:SF7">
    <property type="entry name" value="SENSOR HISTIDINE KINASE GLRK"/>
    <property type="match status" value="1"/>
</dbReference>
<accession>A0A3T1D8Q6</accession>
<dbReference type="Proteomes" id="UP000289856">
    <property type="component" value="Chromosome"/>
</dbReference>
<dbReference type="GO" id="GO:0000156">
    <property type="term" value="F:phosphorelay response regulator activity"/>
    <property type="evidence" value="ECO:0007669"/>
    <property type="project" value="TreeGrafter"/>
</dbReference>
<keyword evidence="8" id="KW-0902">Two-component regulatory system</keyword>
<evidence type="ECO:0000256" key="9">
    <source>
        <dbReference type="SAM" id="Phobius"/>
    </source>
</evidence>
<dbReference type="SUPFAM" id="SSF47384">
    <property type="entry name" value="Homodimeric domain of signal transducing histidine kinase"/>
    <property type="match status" value="1"/>
</dbReference>
<evidence type="ECO:0000313" key="11">
    <source>
        <dbReference type="EMBL" id="BBI34466.1"/>
    </source>
</evidence>
<dbReference type="GO" id="GO:0000155">
    <property type="term" value="F:phosphorelay sensor kinase activity"/>
    <property type="evidence" value="ECO:0007669"/>
    <property type="project" value="InterPro"/>
</dbReference>
<keyword evidence="9" id="KW-0472">Membrane</keyword>
<sequence>MLYYFAVLLAAAFILLANNPRSEINRWAAVFLSFASIGGLSDEVRNAGHEGWADAIQLMNLTITPYAVFIFCIAYSELLNEGRRKAWLKGLLFIPVVVTAAYTTYTPEMLVSYGLILAWAAPYYLGSCWFLIWSLLKENNRSRRRNRLVTTLIIVPTLLAALTFIYVAKVVYPSFEFFEYVSYFLIYSFVVALLCVFLYGVLGVRLRIERDPLDNAMKAVSMGSKLLNHTLKNEIGKIAISSENLRRTIPGDEQSRQQLQIISDSTDHMLAMVDRIHSRMKDIVLVVQPCRLDELVEQCIEHNQPRLDTQGVTIYRDFSAKPNLSCDPVHIKEVIGNLLVNAMESMKDGGEIRAAIAENNKGISVNIEDTGSGIAADKLAHVFEPFYSTKSNSRNFGLGLSYVYNVMRKSGGSVDISSQVGVGTRITLHFPKVSKR</sequence>
<dbReference type="EMBL" id="AP019400">
    <property type="protein sequence ID" value="BBI34466.1"/>
    <property type="molecule type" value="Genomic_DNA"/>
</dbReference>
<dbReference type="SMART" id="SM00387">
    <property type="entry name" value="HATPase_c"/>
    <property type="match status" value="1"/>
</dbReference>
<comment type="catalytic activity">
    <reaction evidence="1">
        <text>ATP + protein L-histidine = ADP + protein N-phospho-L-histidine.</text>
        <dbReference type="EC" id="2.7.13.3"/>
    </reaction>
</comment>
<comment type="subcellular location">
    <subcellularLocation>
        <location evidence="2">Membrane</location>
    </subcellularLocation>
</comment>
<dbReference type="GO" id="GO:0030295">
    <property type="term" value="F:protein kinase activator activity"/>
    <property type="evidence" value="ECO:0007669"/>
    <property type="project" value="TreeGrafter"/>
</dbReference>
<dbReference type="Pfam" id="PF02518">
    <property type="entry name" value="HATPase_c"/>
    <property type="match status" value="1"/>
</dbReference>
<dbReference type="InterPro" id="IPR004358">
    <property type="entry name" value="Sig_transdc_His_kin-like_C"/>
</dbReference>
<feature type="domain" description="Histidine kinase" evidence="10">
    <location>
        <begin position="226"/>
        <end position="434"/>
    </location>
</feature>
<keyword evidence="12" id="KW-1185">Reference proteome</keyword>
<keyword evidence="5" id="KW-0547">Nucleotide-binding</keyword>
<reference evidence="11 12" key="1">
    <citation type="submission" date="2019-01" db="EMBL/GenBank/DDBJ databases">
        <title>Complete genome sequence of Cohnella hallensis HS21 isolated from Korean fir (Abies koreana) rhizospheric soil.</title>
        <authorList>
            <person name="Jiang L."/>
            <person name="Kang S.W."/>
            <person name="Kim S."/>
            <person name="Jung J."/>
            <person name="Kim C.Y."/>
            <person name="Kim D.H."/>
            <person name="Kim S.W."/>
            <person name="Lee J."/>
        </authorList>
    </citation>
    <scope>NUCLEOTIDE SEQUENCE [LARGE SCALE GENOMIC DNA]</scope>
    <source>
        <strain evidence="11 12">HS21</strain>
    </source>
</reference>
<dbReference type="InterPro" id="IPR003594">
    <property type="entry name" value="HATPase_dom"/>
</dbReference>
<keyword evidence="6" id="KW-0418">Kinase</keyword>
<keyword evidence="7" id="KW-0067">ATP-binding</keyword>
<feature type="transmembrane region" description="Helical" evidence="9">
    <location>
        <begin position="180"/>
        <end position="202"/>
    </location>
</feature>
<feature type="transmembrane region" description="Helical" evidence="9">
    <location>
        <begin position="86"/>
        <end position="105"/>
    </location>
</feature>
<feature type="transmembrane region" description="Helical" evidence="9">
    <location>
        <begin position="59"/>
        <end position="79"/>
    </location>
</feature>
<dbReference type="PANTHER" id="PTHR42878">
    <property type="entry name" value="TWO-COMPONENT HISTIDINE KINASE"/>
    <property type="match status" value="1"/>
</dbReference>
<dbReference type="InterPro" id="IPR050351">
    <property type="entry name" value="BphY/WalK/GraS-like"/>
</dbReference>
<evidence type="ECO:0000256" key="1">
    <source>
        <dbReference type="ARBA" id="ARBA00000085"/>
    </source>
</evidence>
<evidence type="ECO:0000256" key="7">
    <source>
        <dbReference type="ARBA" id="ARBA00022840"/>
    </source>
</evidence>
<evidence type="ECO:0000256" key="8">
    <source>
        <dbReference type="ARBA" id="ARBA00023012"/>
    </source>
</evidence>
<dbReference type="Gene3D" id="3.30.565.10">
    <property type="entry name" value="Histidine kinase-like ATPase, C-terminal domain"/>
    <property type="match status" value="1"/>
</dbReference>
<evidence type="ECO:0000256" key="5">
    <source>
        <dbReference type="ARBA" id="ARBA00022741"/>
    </source>
</evidence>
<dbReference type="InterPro" id="IPR036890">
    <property type="entry name" value="HATPase_C_sf"/>
</dbReference>
<keyword evidence="4" id="KW-0808">Transferase</keyword>
<dbReference type="OrthoDB" id="9121833at2"/>
<name>A0A3T1D8Q6_9BACL</name>
<gene>
    <name evidence="11" type="ORF">KCTCHS21_38650</name>
</gene>
<evidence type="ECO:0000256" key="6">
    <source>
        <dbReference type="ARBA" id="ARBA00022777"/>
    </source>
</evidence>
<dbReference type="EC" id="2.7.13.3" evidence="3"/>
<dbReference type="PRINTS" id="PR00344">
    <property type="entry name" value="BCTRLSENSOR"/>
</dbReference>
<evidence type="ECO:0000313" key="12">
    <source>
        <dbReference type="Proteomes" id="UP000289856"/>
    </source>
</evidence>
<dbReference type="AlphaFoldDB" id="A0A3T1D8Q6"/>
<proteinExistence type="predicted"/>
<dbReference type="InterPro" id="IPR036097">
    <property type="entry name" value="HisK_dim/P_sf"/>
</dbReference>
<organism evidence="11 12">
    <name type="scientific">Cohnella abietis</name>
    <dbReference type="NCBI Taxonomy" id="2507935"/>
    <lineage>
        <taxon>Bacteria</taxon>
        <taxon>Bacillati</taxon>
        <taxon>Bacillota</taxon>
        <taxon>Bacilli</taxon>
        <taxon>Bacillales</taxon>
        <taxon>Paenibacillaceae</taxon>
        <taxon>Cohnella</taxon>
    </lineage>
</organism>
<feature type="transmembrane region" description="Helical" evidence="9">
    <location>
        <begin position="111"/>
        <end position="136"/>
    </location>
</feature>
<evidence type="ECO:0000256" key="3">
    <source>
        <dbReference type="ARBA" id="ARBA00012438"/>
    </source>
</evidence>
<keyword evidence="9" id="KW-1133">Transmembrane helix</keyword>
<evidence type="ECO:0000256" key="4">
    <source>
        <dbReference type="ARBA" id="ARBA00022679"/>
    </source>
</evidence>
<evidence type="ECO:0000256" key="2">
    <source>
        <dbReference type="ARBA" id="ARBA00004370"/>
    </source>
</evidence>